<dbReference type="Proteomes" id="UP000321574">
    <property type="component" value="Unassembled WGS sequence"/>
</dbReference>
<name>A0A5C8P4A0_9BACI</name>
<proteinExistence type="predicted"/>
<dbReference type="OrthoDB" id="2990595at2"/>
<dbReference type="Pfam" id="PF13797">
    <property type="entry name" value="Post_transc_reg"/>
    <property type="match status" value="1"/>
</dbReference>
<protein>
    <recommendedName>
        <fullName evidence="3">Post-transcriptional regulator</fullName>
    </recommendedName>
</protein>
<dbReference type="EMBL" id="VDUW01000001">
    <property type="protein sequence ID" value="TXL68127.1"/>
    <property type="molecule type" value="Genomic_DNA"/>
</dbReference>
<evidence type="ECO:0000313" key="1">
    <source>
        <dbReference type="EMBL" id="TXL68127.1"/>
    </source>
</evidence>
<dbReference type="InterPro" id="IPR025716">
    <property type="entry name" value="Post-transcriptional_regulator"/>
</dbReference>
<dbReference type="AlphaFoldDB" id="A0A5C8P4A0"/>
<accession>A0A5C8P4A0</accession>
<evidence type="ECO:0008006" key="3">
    <source>
        <dbReference type="Google" id="ProtNLM"/>
    </source>
</evidence>
<comment type="caution">
    <text evidence="1">The sequence shown here is derived from an EMBL/GenBank/DDBJ whole genome shotgun (WGS) entry which is preliminary data.</text>
</comment>
<organism evidence="1 2">
    <name type="scientific">Cerasibacillus terrae</name>
    <dbReference type="NCBI Taxonomy" id="2498845"/>
    <lineage>
        <taxon>Bacteria</taxon>
        <taxon>Bacillati</taxon>
        <taxon>Bacillota</taxon>
        <taxon>Bacilli</taxon>
        <taxon>Bacillales</taxon>
        <taxon>Bacillaceae</taxon>
        <taxon>Cerasibacillus</taxon>
    </lineage>
</organism>
<gene>
    <name evidence="1" type="ORF">FHP05_03380</name>
</gene>
<evidence type="ECO:0000313" key="2">
    <source>
        <dbReference type="Proteomes" id="UP000321574"/>
    </source>
</evidence>
<dbReference type="RefSeq" id="WP_147665862.1">
    <property type="nucleotide sequence ID" value="NZ_VDUW01000001.1"/>
</dbReference>
<sequence length="97" mass="11503">MQKHVQAWEQEIQPVLKSKLHEFKLLGYPNISQKDIWNCLVEKVWKGNPKKRLHEIVSDIFHLSLNTYMNYETINAYQTDDLMASIRALTNEDKDDN</sequence>
<reference evidence="1 2" key="1">
    <citation type="submission" date="2019-06" db="EMBL/GenBank/DDBJ databases">
        <title>Cerasibacillus sp. nov., isolated from maize field.</title>
        <authorList>
            <person name="Lin S.-Y."/>
            <person name="Tsai C.-F."/>
            <person name="Young C.-C."/>
        </authorList>
    </citation>
    <scope>NUCLEOTIDE SEQUENCE [LARGE SCALE GENOMIC DNA]</scope>
    <source>
        <strain evidence="1 2">CC-CFT480</strain>
    </source>
</reference>
<keyword evidence="2" id="KW-1185">Reference proteome</keyword>